<dbReference type="AlphaFoldDB" id="A0AAT9GKM9"/>
<proteinExistence type="predicted"/>
<sequence>MTHNHQPMKQTKKDIRFRYEVHVSYPLSIKANLIYKEEKEFESKILLGTHCSFDKVYNSDRSLPEFSVHIHNNSKIDYRVYMNLFIQDQPVLFREVIVNNGSEFDTFHLNIPLDVFKKYTRRIDKNLLFNTIKRTLLPIKFW</sequence>
<protein>
    <submittedName>
        <fullName evidence="1">Uncharacterized protein</fullName>
    </submittedName>
</protein>
<evidence type="ECO:0000313" key="1">
    <source>
        <dbReference type="EMBL" id="BFG71034.1"/>
    </source>
</evidence>
<name>A0AAT9GKM9_9BACT</name>
<dbReference type="EMBL" id="AP029612">
    <property type="protein sequence ID" value="BFG71034.1"/>
    <property type="molecule type" value="Genomic_DNA"/>
</dbReference>
<organism evidence="1">
    <name type="scientific">Sediminibacterium sp. KACHI17</name>
    <dbReference type="NCBI Taxonomy" id="1751071"/>
    <lineage>
        <taxon>Bacteria</taxon>
        <taxon>Pseudomonadati</taxon>
        <taxon>Bacteroidota</taxon>
        <taxon>Chitinophagia</taxon>
        <taxon>Chitinophagales</taxon>
        <taxon>Chitinophagaceae</taxon>
        <taxon>Sediminibacterium</taxon>
    </lineage>
</organism>
<reference evidence="1" key="1">
    <citation type="submission" date="2024-02" db="EMBL/GenBank/DDBJ databases">
        <title>Sediminibacterium planktonica sp. nov. and Sediminibacterium longus sp. nov., isolated from surface lake and river water.</title>
        <authorList>
            <person name="Watanabe K."/>
            <person name="Takemine S."/>
            <person name="Ishii Y."/>
            <person name="Ogata Y."/>
            <person name="Shindo C."/>
            <person name="Suda W."/>
        </authorList>
    </citation>
    <scope>NUCLEOTIDE SEQUENCE</scope>
    <source>
        <strain evidence="1">KACHI17</strain>
    </source>
</reference>
<accession>A0AAT9GKM9</accession>
<gene>
    <name evidence="1" type="ORF">KACHI17_19150</name>
</gene>